<evidence type="ECO:0000313" key="4">
    <source>
        <dbReference type="Proteomes" id="UP001225134"/>
    </source>
</evidence>
<evidence type="ECO:0000256" key="1">
    <source>
        <dbReference type="SAM" id="MobiDB-lite"/>
    </source>
</evidence>
<dbReference type="RefSeq" id="WP_285152673.1">
    <property type="nucleotide sequence ID" value="NZ_JASSPP010000002.1"/>
</dbReference>
<evidence type="ECO:0000313" key="3">
    <source>
        <dbReference type="EMBL" id="MDK9580307.1"/>
    </source>
</evidence>
<sequence length="513" mass="57836">MKKTILLSTLLASVALASTTGFVESYIENETEFGTYDLKKLFEKKDKPTGQPVSSQAGDTVAASTGGKNVPQNSKKESFGLKDHKTKLGVKTQVNIENTGFSFGAEIKGKDLKLFKFVNTDATISSFQEYLNKFDDNSNVWAKLTLPEYNNFIMSGKLKVGAKYKKYKEGQNDIEKYVVPVTGEAEFKTMYEENTFKFLTKTTFDANKDFTAYKDIRSEHTISVETAHPMFKNSKLSFSVEHDYGQEPEKAVKNLRGQALVYYNAFDKLSLDARSYFKYKFGADKLKYIDFMLEKDDAESKDIKHLESIIGEATYKANTKTNLIGKLFIQHFKKDDAKHDLKYGAILGVKYNNKFGMNVDFNNVFAATSSDILDKNASKTLGYWKTKLGLKYNINAINNKLIVSPELVLSTSVDKFDYTKVKAGFEMLKKAYSKQTQTQAGQQGEFDIFLAKAEVEPKLTVAYKPVNSLTLTGFVSAPIKFTNVKGKDENQKSTLSIYYTQVVKSGLNIKYVW</sequence>
<dbReference type="Proteomes" id="UP001225134">
    <property type="component" value="Unassembled WGS sequence"/>
</dbReference>
<keyword evidence="4" id="KW-1185">Reference proteome</keyword>
<feature type="signal peptide" evidence="2">
    <location>
        <begin position="1"/>
        <end position="17"/>
    </location>
</feature>
<keyword evidence="2" id="KW-0732">Signal</keyword>
<gene>
    <name evidence="3" type="ORF">QQA45_02075</name>
</gene>
<proteinExistence type="predicted"/>
<feature type="chain" id="PRO_5045172523" evidence="2">
    <location>
        <begin position="18"/>
        <end position="513"/>
    </location>
</feature>
<feature type="region of interest" description="Disordered" evidence="1">
    <location>
        <begin position="46"/>
        <end position="78"/>
    </location>
</feature>
<evidence type="ECO:0000256" key="2">
    <source>
        <dbReference type="SAM" id="SignalP"/>
    </source>
</evidence>
<dbReference type="EMBL" id="JASSPP010000002">
    <property type="protein sequence ID" value="MDK9580307.1"/>
    <property type="molecule type" value="Genomic_DNA"/>
</dbReference>
<comment type="caution">
    <text evidence="3">The sequence shown here is derived from an EMBL/GenBank/DDBJ whole genome shotgun (WGS) entry which is preliminary data.</text>
</comment>
<accession>A0ABT7HJF0</accession>
<protein>
    <submittedName>
        <fullName evidence="3">Uncharacterized protein</fullName>
    </submittedName>
</protein>
<feature type="compositionally biased region" description="Polar residues" evidence="1">
    <location>
        <begin position="51"/>
        <end position="73"/>
    </location>
</feature>
<name>A0ABT7HJF0_9FUSO</name>
<organism evidence="3 4">
    <name type="scientific">Sneathia sanguinegens</name>
    <dbReference type="NCBI Taxonomy" id="40543"/>
    <lineage>
        <taxon>Bacteria</taxon>
        <taxon>Fusobacteriati</taxon>
        <taxon>Fusobacteriota</taxon>
        <taxon>Fusobacteriia</taxon>
        <taxon>Fusobacteriales</taxon>
        <taxon>Leptotrichiaceae</taxon>
        <taxon>Sneathia</taxon>
    </lineage>
</organism>
<reference evidence="3 4" key="1">
    <citation type="submission" date="2023-06" db="EMBL/GenBank/DDBJ databases">
        <title>Antibody response to the Sneathia vaginalis cytopathogenic toxin A during pregnancy.</title>
        <authorList>
            <person name="Mccoy Z.T."/>
            <person name="Serrano M.G."/>
            <person name="Spaine K."/>
            <person name="Edwards D.J."/>
            <person name="Buck G.A."/>
            <person name="Jefferson K."/>
        </authorList>
    </citation>
    <scope>NUCLEOTIDE SEQUENCE [LARGE SCALE GENOMIC DNA]</scope>
    <source>
        <strain evidence="3 4">CCUG 42621</strain>
    </source>
</reference>